<reference evidence="2" key="1">
    <citation type="submission" date="2023-03" db="EMBL/GenBank/DDBJ databases">
        <title>Massive genome expansion in bonnet fungi (Mycena s.s.) driven by repeated elements and novel gene families across ecological guilds.</title>
        <authorList>
            <consortium name="Lawrence Berkeley National Laboratory"/>
            <person name="Harder C.B."/>
            <person name="Miyauchi S."/>
            <person name="Viragh M."/>
            <person name="Kuo A."/>
            <person name="Thoen E."/>
            <person name="Andreopoulos B."/>
            <person name="Lu D."/>
            <person name="Skrede I."/>
            <person name="Drula E."/>
            <person name="Henrissat B."/>
            <person name="Morin E."/>
            <person name="Kohler A."/>
            <person name="Barry K."/>
            <person name="LaButti K."/>
            <person name="Morin E."/>
            <person name="Salamov A."/>
            <person name="Lipzen A."/>
            <person name="Mereny Z."/>
            <person name="Hegedus B."/>
            <person name="Baldrian P."/>
            <person name="Stursova M."/>
            <person name="Weitz H."/>
            <person name="Taylor A."/>
            <person name="Grigoriev I.V."/>
            <person name="Nagy L.G."/>
            <person name="Martin F."/>
            <person name="Kauserud H."/>
        </authorList>
    </citation>
    <scope>NUCLEOTIDE SEQUENCE</scope>
    <source>
        <strain evidence="2">9144</strain>
    </source>
</reference>
<evidence type="ECO:0000313" key="3">
    <source>
        <dbReference type="Proteomes" id="UP001219525"/>
    </source>
</evidence>
<dbReference type="AlphaFoldDB" id="A0AAD6VDA6"/>
<organism evidence="2 3">
    <name type="scientific">Mycena pura</name>
    <dbReference type="NCBI Taxonomy" id="153505"/>
    <lineage>
        <taxon>Eukaryota</taxon>
        <taxon>Fungi</taxon>
        <taxon>Dikarya</taxon>
        <taxon>Basidiomycota</taxon>
        <taxon>Agaricomycotina</taxon>
        <taxon>Agaricomycetes</taxon>
        <taxon>Agaricomycetidae</taxon>
        <taxon>Agaricales</taxon>
        <taxon>Marasmiineae</taxon>
        <taxon>Mycenaceae</taxon>
        <taxon>Mycena</taxon>
    </lineage>
</organism>
<gene>
    <name evidence="2" type="ORF">GGX14DRAFT_395393</name>
</gene>
<comment type="caution">
    <text evidence="2">The sequence shown here is derived from an EMBL/GenBank/DDBJ whole genome shotgun (WGS) entry which is preliminary data.</text>
</comment>
<name>A0AAD6VDA6_9AGAR</name>
<dbReference type="EMBL" id="JARJCW010000031">
    <property type="protein sequence ID" value="KAJ7209287.1"/>
    <property type="molecule type" value="Genomic_DNA"/>
</dbReference>
<evidence type="ECO:0000313" key="2">
    <source>
        <dbReference type="EMBL" id="KAJ7209287.1"/>
    </source>
</evidence>
<evidence type="ECO:0000256" key="1">
    <source>
        <dbReference type="SAM" id="MobiDB-lite"/>
    </source>
</evidence>
<protein>
    <submittedName>
        <fullName evidence="2">Uncharacterized protein</fullName>
    </submittedName>
</protein>
<feature type="region of interest" description="Disordered" evidence="1">
    <location>
        <begin position="344"/>
        <end position="366"/>
    </location>
</feature>
<dbReference type="Proteomes" id="UP001219525">
    <property type="component" value="Unassembled WGS sequence"/>
</dbReference>
<keyword evidence="3" id="KW-1185">Reference proteome</keyword>
<proteinExistence type="predicted"/>
<feature type="region of interest" description="Disordered" evidence="1">
    <location>
        <begin position="106"/>
        <end position="188"/>
    </location>
</feature>
<accession>A0AAD6VDA6</accession>
<sequence>MDPPPPTQDPTITPVHQCAHSDCKSARMGPVRVHKGSTNPASRGKIVQTTFQCNDCHRSHYHTEAYVYDDAMHLVARLEHCQLNQDIPLASLNAPLRFALPLAPSNGSGPDGSGPALCPAPGCSKNSGGARQGAQKIAGVSGQVALTQPAPPPTPAATQVPSQPEQHLTQPPPPSQPRTVPAASHGRRPRALELSNPLSQTWTQQSVSSSAPVQNAKAVRQRNDAVLNSTVELVVYIENGATALELTLRVPSYPLFEFTAHPEVMLLGLTPQSWVDVYQHSSWKTMQPRTSFTVDKNCPTIIRLRPSARKALTDCPDLDRYLARQPKKRTGTFRTALVSPPKKVARTDVVSEPTQAHAAPSRPQSVIEIPDSPPLHAEKPLPVPTIPFESAEPPATSASKQRAWPGSFFVREHKWAWEELAHRKDAGHTSVEAEFSSIFPGATWHNTAGKHWKKFFLEAHSGHV</sequence>